<keyword evidence="2" id="KW-0614">Plasmid</keyword>
<proteinExistence type="predicted"/>
<dbReference type="RefSeq" id="WP_107291785.1">
    <property type="nucleotide sequence ID" value="NZ_KC687076.1"/>
</dbReference>
<dbReference type="AlphaFoldDB" id="A0A0C4JN08"/>
<name>A0A0C4JN08_9GAMM</name>
<gene>
    <name evidence="2" type="ORF">H744_p0125</name>
</gene>
<evidence type="ECO:0000313" key="2">
    <source>
        <dbReference type="EMBL" id="AHA59194.1"/>
    </source>
</evidence>
<evidence type="ECO:0000259" key="1">
    <source>
        <dbReference type="PROSITE" id="PS50943"/>
    </source>
</evidence>
<accession>A0A0C4JN08</accession>
<protein>
    <recommendedName>
        <fullName evidence="1">HTH cro/C1-type domain-containing protein</fullName>
    </recommendedName>
</protein>
<dbReference type="Pfam" id="PF01381">
    <property type="entry name" value="HTH_3"/>
    <property type="match status" value="1"/>
</dbReference>
<dbReference type="GO" id="GO:0003677">
    <property type="term" value="F:DNA binding"/>
    <property type="evidence" value="ECO:0007669"/>
    <property type="project" value="InterPro"/>
</dbReference>
<sequence length="374" mass="43320">MNDNQLATVDSRVVKKCRKAQKHTQESLAMAIDKTVRQVKRIEKNGKTSQQTAGALCRVFGISQKQLEGKQALEEYLPHYWCQEYFWKDKEWKPDGFNTAGQTFGQLGTLIQFITNTIDEEYATDKFSPCEYNLRTDISEDAESNIFTLDFILTYPKHPHLPSTKRRFEIRPFRFNEQGMMWAEYCPLETEAFHFWLKENLSKHVTEYTTAYHQINGQAQYCLELFPQPDVADFQRYLCERGISKPISMLNWLTDEEGMLGVIFSSQTEAINRTEDEYAAFLDKFSECTNIQRFYFDEVAALNAKISAIINQGRPSSITVSDKSEATAIKMTNTQPSGDDMVLKVSRRAHGYNEELPWPTRHLHQLLSKYKTQG</sequence>
<dbReference type="EMBL" id="KC687076">
    <property type="protein sequence ID" value="AHA59194.1"/>
    <property type="molecule type" value="Genomic_DNA"/>
</dbReference>
<geneLocation type="plasmid" evidence="2">
    <name>unnamed</name>
</geneLocation>
<reference evidence="2" key="1">
    <citation type="submission" date="2013-11" db="EMBL/GenBank/DDBJ databases">
        <title>Complete genome sequence of the lipase-producing bacterium Photobacterium gaetbulicola Gung47.</title>
        <authorList>
            <person name="Kim Y.-O."/>
        </authorList>
    </citation>
    <scope>NUCLEOTIDE SEQUENCE</scope>
    <source>
        <strain evidence="2">Gung47</strain>
        <plasmid evidence="2">unnamed</plasmid>
    </source>
</reference>
<dbReference type="SUPFAM" id="SSF47413">
    <property type="entry name" value="lambda repressor-like DNA-binding domains"/>
    <property type="match status" value="1"/>
</dbReference>
<dbReference type="PROSITE" id="PS50943">
    <property type="entry name" value="HTH_CROC1"/>
    <property type="match status" value="1"/>
</dbReference>
<feature type="domain" description="HTH cro/C1-type" evidence="1">
    <location>
        <begin position="14"/>
        <end position="67"/>
    </location>
</feature>
<dbReference type="InterPro" id="IPR010982">
    <property type="entry name" value="Lambda_DNA-bd_dom_sf"/>
</dbReference>
<dbReference type="SMART" id="SM00530">
    <property type="entry name" value="HTH_XRE"/>
    <property type="match status" value="1"/>
</dbReference>
<dbReference type="InterPro" id="IPR001387">
    <property type="entry name" value="Cro/C1-type_HTH"/>
</dbReference>
<organism evidence="2">
    <name type="scientific">Photobacterium gaetbulicola Gung47</name>
    <dbReference type="NCBI Taxonomy" id="658445"/>
    <lineage>
        <taxon>Bacteria</taxon>
        <taxon>Pseudomonadati</taxon>
        <taxon>Pseudomonadota</taxon>
        <taxon>Gammaproteobacteria</taxon>
        <taxon>Vibrionales</taxon>
        <taxon>Vibrionaceae</taxon>
        <taxon>Photobacterium</taxon>
    </lineage>
</organism>
<dbReference type="CDD" id="cd00093">
    <property type="entry name" value="HTH_XRE"/>
    <property type="match status" value="1"/>
</dbReference>
<dbReference type="Gene3D" id="1.10.260.40">
    <property type="entry name" value="lambda repressor-like DNA-binding domains"/>
    <property type="match status" value="1"/>
</dbReference>